<dbReference type="SUPFAM" id="SSF55961">
    <property type="entry name" value="Bet v1-like"/>
    <property type="match status" value="1"/>
</dbReference>
<keyword evidence="2" id="KW-1185">Reference proteome</keyword>
<dbReference type="Proteomes" id="UP000275256">
    <property type="component" value="Unassembled WGS sequence"/>
</dbReference>
<gene>
    <name evidence="1" type="ORF">EAX62_14360</name>
</gene>
<evidence type="ECO:0000313" key="2">
    <source>
        <dbReference type="Proteomes" id="UP000275256"/>
    </source>
</evidence>
<comment type="caution">
    <text evidence="1">The sequence shown here is derived from an EMBL/GenBank/DDBJ whole genome shotgun (WGS) entry which is preliminary data.</text>
</comment>
<reference evidence="1 2" key="1">
    <citation type="submission" date="2018-10" db="EMBL/GenBank/DDBJ databases">
        <title>Tessaracoccus antarcticuss sp. nov., isolated from sediment.</title>
        <authorList>
            <person name="Zhou L.Y."/>
            <person name="Du Z.J."/>
        </authorList>
    </citation>
    <scope>NUCLEOTIDE SEQUENCE [LARGE SCALE GENOMIC DNA]</scope>
    <source>
        <strain evidence="1 2">JDX10</strain>
    </source>
</reference>
<proteinExistence type="predicted"/>
<dbReference type="InterPro" id="IPR023393">
    <property type="entry name" value="START-like_dom_sf"/>
</dbReference>
<dbReference type="EMBL" id="REFW01000004">
    <property type="protein sequence ID" value="RMB58373.1"/>
    <property type="molecule type" value="Genomic_DNA"/>
</dbReference>
<dbReference type="RefSeq" id="WP_121902410.1">
    <property type="nucleotide sequence ID" value="NZ_REFW01000004.1"/>
</dbReference>
<protein>
    <submittedName>
        <fullName evidence="1">SRPBCC family protein</fullName>
    </submittedName>
</protein>
<name>A0A3M0G9T7_9ACTN</name>
<dbReference type="AlphaFoldDB" id="A0A3M0G9T7"/>
<accession>A0A3M0G9T7</accession>
<dbReference type="Gene3D" id="3.30.530.20">
    <property type="match status" value="1"/>
</dbReference>
<sequence>MRDTFEVQVRVPEPAATVWGRLIDLDSHSAAIPLTRVTPAGESMREGLRFVGETGLGPLHFSDRMVVRRADSPSGDHPGHLVVEKFGPVAGRVEATVEQVPTGTLVIWRQSLRPAWLPPALRPLGAVVARLAYGVGLQRIVR</sequence>
<evidence type="ECO:0000313" key="1">
    <source>
        <dbReference type="EMBL" id="RMB58373.1"/>
    </source>
</evidence>
<dbReference type="OrthoDB" id="4823586at2"/>
<organism evidence="1 2">
    <name type="scientific">Tessaracoccus antarcticus</name>
    <dbReference type="NCBI Taxonomy" id="2479848"/>
    <lineage>
        <taxon>Bacteria</taxon>
        <taxon>Bacillati</taxon>
        <taxon>Actinomycetota</taxon>
        <taxon>Actinomycetes</taxon>
        <taxon>Propionibacteriales</taxon>
        <taxon>Propionibacteriaceae</taxon>
        <taxon>Tessaracoccus</taxon>
    </lineage>
</organism>